<keyword evidence="8 11" id="KW-0346">Stress response</keyword>
<comment type="function">
    <text evidence="13">DNA-dependent ATPase involved in processing of recombination intermediates, plays a role in repairing DNA breaks. Stimulates the branch migration of RecA-mediated strand transfer reactions, allowing the 3' invading strand to extend heteroduplex DNA faster. Binds ssDNA in the presence of ADP but not other nucleotides, has ATPase activity that is stimulated by ssDNA and various branched DNA structures, but inhibited by SSB. Does not have RecA's homology-searching function.</text>
</comment>
<evidence type="ECO:0000259" key="14">
    <source>
        <dbReference type="PROSITE" id="PS50162"/>
    </source>
</evidence>
<keyword evidence="5" id="KW-0378">Hydrolase</keyword>
<dbReference type="InterPro" id="IPR020588">
    <property type="entry name" value="RecA_ATP-bd"/>
</dbReference>
<comment type="similarity">
    <text evidence="11 13">Belongs to the RecA family. RadA subfamily.</text>
</comment>
<dbReference type="GO" id="GO:0003684">
    <property type="term" value="F:damaged DNA binding"/>
    <property type="evidence" value="ECO:0007669"/>
    <property type="project" value="InterPro"/>
</dbReference>
<dbReference type="AlphaFoldDB" id="A0A0P1MUQ2"/>
<comment type="domain">
    <text evidence="11">The middle region has homology to RecA with ATPase motifs including the RadA KNRFG motif, while the C-terminus is homologous to Lon protease.</text>
</comment>
<dbReference type="GO" id="GO:0004176">
    <property type="term" value="F:ATP-dependent peptidase activity"/>
    <property type="evidence" value="ECO:0007669"/>
    <property type="project" value="InterPro"/>
</dbReference>
<dbReference type="InterPro" id="IPR020568">
    <property type="entry name" value="Ribosomal_Su5_D2-typ_SF"/>
</dbReference>
<gene>
    <name evidence="11" type="primary">radA</name>
    <name evidence="15" type="ORF">JGI23_00676</name>
</gene>
<keyword evidence="2 11" id="KW-0547">Nucleotide-binding</keyword>
<keyword evidence="9 11" id="KW-0238">DNA-binding</keyword>
<keyword evidence="7 11" id="KW-0067">ATP-binding</keyword>
<feature type="short sequence motif" description="RadA KNRFG motif" evidence="11">
    <location>
        <begin position="255"/>
        <end position="259"/>
    </location>
</feature>
<keyword evidence="6 13" id="KW-0862">Zinc</keyword>
<dbReference type="GO" id="GO:0005829">
    <property type="term" value="C:cytosol"/>
    <property type="evidence" value="ECO:0007669"/>
    <property type="project" value="TreeGrafter"/>
</dbReference>
<feature type="domain" description="RecA family profile 1" evidence="14">
    <location>
        <begin position="67"/>
        <end position="218"/>
    </location>
</feature>
<dbReference type="InterPro" id="IPR004504">
    <property type="entry name" value="DNA_repair_RadA"/>
</dbReference>
<reference evidence="16" key="1">
    <citation type="submission" date="2015-11" db="EMBL/GenBank/DDBJ databases">
        <authorList>
            <person name="Varghese N."/>
        </authorList>
    </citation>
    <scope>NUCLEOTIDE SEQUENCE [LARGE SCALE GENOMIC DNA]</scope>
    <source>
        <strain evidence="16">JGI-23</strain>
    </source>
</reference>
<evidence type="ECO:0000256" key="7">
    <source>
        <dbReference type="ARBA" id="ARBA00022840"/>
    </source>
</evidence>
<evidence type="ECO:0000313" key="15">
    <source>
        <dbReference type="EMBL" id="CUS99537.1"/>
    </source>
</evidence>
<evidence type="ECO:0000256" key="11">
    <source>
        <dbReference type="HAMAP-Rule" id="MF_01498"/>
    </source>
</evidence>
<dbReference type="Gene3D" id="3.40.50.300">
    <property type="entry name" value="P-loop containing nucleotide triphosphate hydrolases"/>
    <property type="match status" value="1"/>
</dbReference>
<evidence type="ECO:0000256" key="13">
    <source>
        <dbReference type="RuleBase" id="RU003555"/>
    </source>
</evidence>
<dbReference type="Gene3D" id="3.30.230.10">
    <property type="match status" value="1"/>
</dbReference>
<dbReference type="FunFam" id="3.40.50.300:FF:000050">
    <property type="entry name" value="DNA repair protein RadA"/>
    <property type="match status" value="1"/>
</dbReference>
<evidence type="ECO:0000256" key="8">
    <source>
        <dbReference type="ARBA" id="ARBA00023016"/>
    </source>
</evidence>
<dbReference type="CDD" id="cd01121">
    <property type="entry name" value="RadA_SMS_N"/>
    <property type="match status" value="1"/>
</dbReference>
<dbReference type="InterPro" id="IPR003593">
    <property type="entry name" value="AAA+_ATPase"/>
</dbReference>
<dbReference type="SUPFAM" id="SSF54211">
    <property type="entry name" value="Ribosomal protein S5 domain 2-like"/>
    <property type="match status" value="1"/>
</dbReference>
<dbReference type="GO" id="GO:0005524">
    <property type="term" value="F:ATP binding"/>
    <property type="evidence" value="ECO:0007669"/>
    <property type="project" value="UniProtKB-UniRule"/>
</dbReference>
<protein>
    <recommendedName>
        <fullName evidence="11 12">DNA repair protein RadA</fullName>
    </recommendedName>
</protein>
<dbReference type="InterPro" id="IPR014721">
    <property type="entry name" value="Ribsml_uS5_D2-typ_fold_subgr"/>
</dbReference>
<dbReference type="GO" id="GO:0004252">
    <property type="term" value="F:serine-type endopeptidase activity"/>
    <property type="evidence" value="ECO:0007669"/>
    <property type="project" value="InterPro"/>
</dbReference>
<dbReference type="Proteomes" id="UP000199197">
    <property type="component" value="Unassembled WGS sequence"/>
</dbReference>
<comment type="function">
    <text evidence="11">Plays a role in repairing double-strand DNA breaks, probably involving stabilizing or processing branched DNA or blocked replication forks.</text>
</comment>
<dbReference type="SUPFAM" id="SSF52540">
    <property type="entry name" value="P-loop containing nucleoside triphosphate hydrolases"/>
    <property type="match status" value="1"/>
</dbReference>
<evidence type="ECO:0000256" key="6">
    <source>
        <dbReference type="ARBA" id="ARBA00022833"/>
    </source>
</evidence>
<proteinExistence type="inferred from homology"/>
<dbReference type="GO" id="GO:0000725">
    <property type="term" value="P:recombinational repair"/>
    <property type="evidence" value="ECO:0007669"/>
    <property type="project" value="UniProtKB-UniRule"/>
</dbReference>
<evidence type="ECO:0000256" key="10">
    <source>
        <dbReference type="ARBA" id="ARBA00023204"/>
    </source>
</evidence>
<dbReference type="NCBIfam" id="TIGR00416">
    <property type="entry name" value="sms"/>
    <property type="match status" value="1"/>
</dbReference>
<dbReference type="InterPro" id="IPR008269">
    <property type="entry name" value="Lon_proteolytic"/>
</dbReference>
<dbReference type="SMART" id="SM00382">
    <property type="entry name" value="AAA"/>
    <property type="match status" value="1"/>
</dbReference>
<dbReference type="Pfam" id="PF18073">
    <property type="entry name" value="Zn_ribbon_LapB"/>
    <property type="match status" value="1"/>
</dbReference>
<dbReference type="HAMAP" id="MF_01498">
    <property type="entry name" value="RadA_bact"/>
    <property type="match status" value="1"/>
</dbReference>
<dbReference type="PANTHER" id="PTHR32472:SF10">
    <property type="entry name" value="DNA REPAIR PROTEIN RADA-LIKE PROTEIN"/>
    <property type="match status" value="1"/>
</dbReference>
<evidence type="ECO:0000256" key="2">
    <source>
        <dbReference type="ARBA" id="ARBA00022741"/>
    </source>
</evidence>
<feature type="region of interest" description="Lon-protease-like" evidence="11">
    <location>
        <begin position="354"/>
        <end position="458"/>
    </location>
</feature>
<keyword evidence="10 11" id="KW-0234">DNA repair</keyword>
<dbReference type="InterPro" id="IPR041166">
    <property type="entry name" value="Rubredoxin_2"/>
</dbReference>
<dbReference type="GO" id="GO:0140664">
    <property type="term" value="F:ATP-dependent DNA damage sensor activity"/>
    <property type="evidence" value="ECO:0007669"/>
    <property type="project" value="InterPro"/>
</dbReference>
<dbReference type="GO" id="GO:0006508">
    <property type="term" value="P:proteolysis"/>
    <property type="evidence" value="ECO:0007669"/>
    <property type="project" value="InterPro"/>
</dbReference>
<dbReference type="RefSeq" id="WP_092348784.1">
    <property type="nucleotide sequence ID" value="NZ_CZVW01000006.1"/>
</dbReference>
<dbReference type="GO" id="GO:0008270">
    <property type="term" value="F:zinc ion binding"/>
    <property type="evidence" value="ECO:0007669"/>
    <property type="project" value="UniProtKB-KW"/>
</dbReference>
<dbReference type="PROSITE" id="PS50162">
    <property type="entry name" value="RECA_2"/>
    <property type="match status" value="1"/>
</dbReference>
<dbReference type="PRINTS" id="PR01874">
    <property type="entry name" value="DNAREPAIRADA"/>
</dbReference>
<keyword evidence="1 11" id="KW-0479">Metal-binding</keyword>
<sequence>MAKQKTQFVCQNCGYISLKWMGRCPECNEWNTMVEEIIMPEDKIQEQISLLKPPAIAVDLEKVDLKEEERIKTGINEFDRVLGGGIVPGSVVLIAGDPGVGKSTLMTQIVPGLKGKKVLYVTGEESVKQLKLRTERLNFPKSFQSKNFLVLAETNLNLVINVIEEVNPDIIIIDSIQTMYRPELESAPGSVSQVRECASVLMQLAKNTGKSILLVGHVTKDGLIAGPKVLEHMVDTVLQFEGERHQAYRILRAVKNRFGSTNEIGIFEMTTEGLKEVKNPSEIFLSERTFGVSGSSVVACIEGTRPLLVEVQALVTPASYGTPQRTSIGFDYHRLSVLLAVLEKKVGVRLSGNDVFIKIVGGLRIDEPAIDLGVVTAIVSSLKDIPVDSQSVVVGEVGLAGEVRSVTQIEKRIQESAKLGFKKIIIPKNNTRGLKIDAEIEIVGVRKVNQALEELLNI</sequence>
<evidence type="ECO:0000256" key="1">
    <source>
        <dbReference type="ARBA" id="ARBA00022723"/>
    </source>
</evidence>
<evidence type="ECO:0000256" key="4">
    <source>
        <dbReference type="ARBA" id="ARBA00022771"/>
    </source>
</evidence>
<dbReference type="Pfam" id="PF05362">
    <property type="entry name" value="Lon_C"/>
    <property type="match status" value="1"/>
</dbReference>
<dbReference type="Pfam" id="PF06745">
    <property type="entry name" value="ATPase"/>
    <property type="match status" value="1"/>
</dbReference>
<evidence type="ECO:0000256" key="3">
    <source>
        <dbReference type="ARBA" id="ARBA00022763"/>
    </source>
</evidence>
<dbReference type="PANTHER" id="PTHR32472">
    <property type="entry name" value="DNA REPAIR PROTEIN RADA"/>
    <property type="match status" value="1"/>
</dbReference>
<keyword evidence="3 11" id="KW-0227">DNA damage</keyword>
<dbReference type="OrthoDB" id="9803906at2"/>
<dbReference type="EMBL" id="CZVW01000006">
    <property type="protein sequence ID" value="CUS99537.1"/>
    <property type="molecule type" value="Genomic_DNA"/>
</dbReference>
<dbReference type="InterPro" id="IPR027417">
    <property type="entry name" value="P-loop_NTPase"/>
</dbReference>
<evidence type="ECO:0000256" key="12">
    <source>
        <dbReference type="NCBIfam" id="TIGR00416"/>
    </source>
</evidence>
<evidence type="ECO:0000256" key="9">
    <source>
        <dbReference type="ARBA" id="ARBA00023125"/>
    </source>
</evidence>
<name>A0A0P1MUQ2_9BACT</name>
<feature type="binding site" evidence="11">
    <location>
        <begin position="96"/>
        <end position="103"/>
    </location>
    <ligand>
        <name>ATP</name>
        <dbReference type="ChEBI" id="CHEBI:30616"/>
    </ligand>
</feature>
<keyword evidence="4 13" id="KW-0863">Zinc-finger</keyword>
<keyword evidence="16" id="KW-1185">Reference proteome</keyword>
<evidence type="ECO:0000313" key="16">
    <source>
        <dbReference type="Proteomes" id="UP000199197"/>
    </source>
</evidence>
<accession>A0A0P1MUQ2</accession>
<evidence type="ECO:0000256" key="5">
    <source>
        <dbReference type="ARBA" id="ARBA00022801"/>
    </source>
</evidence>
<organism evidence="15 16">
    <name type="scientific">Candidatus Chryseopegocella kryptomonas</name>
    <dbReference type="NCBI Taxonomy" id="1633643"/>
    <lineage>
        <taxon>Bacteria</taxon>
        <taxon>Pseudomonadati</taxon>
        <taxon>Candidatus Kryptoniota</taxon>
        <taxon>Candidatus Chryseopegocella</taxon>
    </lineage>
</organism>
<dbReference type="InterPro" id="IPR014774">
    <property type="entry name" value="KaiC-like_dom"/>
</dbReference>